<feature type="transmembrane region" description="Helical" evidence="9">
    <location>
        <begin position="168"/>
        <end position="186"/>
    </location>
</feature>
<feature type="transmembrane region" description="Helical" evidence="9">
    <location>
        <begin position="198"/>
        <end position="218"/>
    </location>
</feature>
<evidence type="ECO:0000256" key="4">
    <source>
        <dbReference type="ARBA" id="ARBA00022519"/>
    </source>
</evidence>
<feature type="transmembrane region" description="Helical" evidence="9">
    <location>
        <begin position="80"/>
        <end position="102"/>
    </location>
</feature>
<accession>A0A4Z0WE22</accession>
<dbReference type="RefSeq" id="WP_135483717.1">
    <property type="nucleotide sequence ID" value="NZ_SRMF01000005.1"/>
</dbReference>
<keyword evidence="2" id="KW-0813">Transport</keyword>
<dbReference type="InterPro" id="IPR007272">
    <property type="entry name" value="Sulf_transp_TsuA/YedE"/>
</dbReference>
<evidence type="ECO:0000256" key="9">
    <source>
        <dbReference type="SAM" id="Phobius"/>
    </source>
</evidence>
<evidence type="ECO:0000256" key="7">
    <source>
        <dbReference type="ARBA" id="ARBA00023136"/>
    </source>
</evidence>
<dbReference type="PANTHER" id="PTHR30574:SF1">
    <property type="entry name" value="SULPHUR TRANSPORT DOMAIN-CONTAINING PROTEIN"/>
    <property type="match status" value="1"/>
</dbReference>
<dbReference type="PANTHER" id="PTHR30574">
    <property type="entry name" value="INNER MEMBRANE PROTEIN YEDE"/>
    <property type="match status" value="1"/>
</dbReference>
<gene>
    <name evidence="10" type="ORF">E4656_12965</name>
</gene>
<evidence type="ECO:0000256" key="1">
    <source>
        <dbReference type="ARBA" id="ARBA00004429"/>
    </source>
</evidence>
<keyword evidence="6 9" id="KW-1133">Transmembrane helix</keyword>
<dbReference type="GO" id="GO:0005886">
    <property type="term" value="C:plasma membrane"/>
    <property type="evidence" value="ECO:0007669"/>
    <property type="project" value="UniProtKB-SubCell"/>
</dbReference>
<feature type="transmembrane region" description="Helical" evidence="9">
    <location>
        <begin position="45"/>
        <end position="68"/>
    </location>
</feature>
<keyword evidence="7 9" id="KW-0472">Membrane</keyword>
<dbReference type="Pfam" id="PF04143">
    <property type="entry name" value="Sulf_transp"/>
    <property type="match status" value="1"/>
</dbReference>
<evidence type="ECO:0000256" key="2">
    <source>
        <dbReference type="ARBA" id="ARBA00022448"/>
    </source>
</evidence>
<feature type="transmembrane region" description="Helical" evidence="9">
    <location>
        <begin position="292"/>
        <end position="313"/>
    </location>
</feature>
<evidence type="ECO:0000256" key="3">
    <source>
        <dbReference type="ARBA" id="ARBA00022475"/>
    </source>
</evidence>
<dbReference type="EMBL" id="SRMF01000005">
    <property type="protein sequence ID" value="TGG92383.1"/>
    <property type="molecule type" value="Genomic_DNA"/>
</dbReference>
<keyword evidence="3" id="KW-1003">Cell membrane</keyword>
<evidence type="ECO:0000256" key="6">
    <source>
        <dbReference type="ARBA" id="ARBA00022989"/>
    </source>
</evidence>
<name>A0A4Z0WE22_9GAMM</name>
<keyword evidence="5 9" id="KW-0812">Transmembrane</keyword>
<feature type="transmembrane region" description="Helical" evidence="9">
    <location>
        <begin position="243"/>
        <end position="272"/>
    </location>
</feature>
<keyword evidence="4" id="KW-0997">Cell inner membrane</keyword>
<organism evidence="10 11">
    <name type="scientific">Natronospirillum operosum</name>
    <dbReference type="NCBI Taxonomy" id="2759953"/>
    <lineage>
        <taxon>Bacteria</taxon>
        <taxon>Pseudomonadati</taxon>
        <taxon>Pseudomonadota</taxon>
        <taxon>Gammaproteobacteria</taxon>
        <taxon>Oceanospirillales</taxon>
        <taxon>Natronospirillaceae</taxon>
        <taxon>Natronospirillum</taxon>
    </lineage>
</organism>
<evidence type="ECO:0000256" key="8">
    <source>
        <dbReference type="ARBA" id="ARBA00035655"/>
    </source>
</evidence>
<evidence type="ECO:0000313" key="11">
    <source>
        <dbReference type="Proteomes" id="UP000297475"/>
    </source>
</evidence>
<comment type="similarity">
    <text evidence="8">Belongs to the TsuA/YedE (TC 9.B.102) family.</text>
</comment>
<comment type="caution">
    <text evidence="10">The sequence shown here is derived from an EMBL/GenBank/DDBJ whole genome shotgun (WGS) entry which is preliminary data.</text>
</comment>
<feature type="transmembrane region" description="Helical" evidence="9">
    <location>
        <begin position="114"/>
        <end position="136"/>
    </location>
</feature>
<protein>
    <submittedName>
        <fullName evidence="10">YeeE/YedE family protein</fullName>
    </submittedName>
</protein>
<dbReference type="Proteomes" id="UP000297475">
    <property type="component" value="Unassembled WGS sequence"/>
</dbReference>
<evidence type="ECO:0000313" key="10">
    <source>
        <dbReference type="EMBL" id="TGG92383.1"/>
    </source>
</evidence>
<sequence>MSHVEGVLLGGLILGLLFGAIGQQTGFCLLRGLKNQWVAGDGRKLRAFALAMAVALLGTQVLAVLAPVDLSASVYPQRSLSLLLPLGGVLFGLGMVMANGCGARSLVLLGTGNLRSLVVLLCLGVAAYMTMSGVLANPRLALEGSVQFRLPAGTWWQWLAGLGMSPTLARWLFTVALVTLLAGFALTHAGFRRSGRDLAGGLLIGLLIPAGWWVTGVLGDDIFDPVRLASLTFVAPVGDTLQYLMIATGISLTFPVTVVAGIVLGSLAMALLTGGLQWQGFESPRHIRRSALGGLLMGIGGVMALGCSIGQGLTGFSTLAISAWLALGGILLGAWLGLKPLKNWASP</sequence>
<feature type="transmembrane region" description="Helical" evidence="9">
    <location>
        <begin position="319"/>
        <end position="338"/>
    </location>
</feature>
<dbReference type="OrthoDB" id="9794165at2"/>
<dbReference type="AlphaFoldDB" id="A0A4Z0WE22"/>
<feature type="transmembrane region" description="Helical" evidence="9">
    <location>
        <begin position="6"/>
        <end position="33"/>
    </location>
</feature>
<keyword evidence="11" id="KW-1185">Reference proteome</keyword>
<proteinExistence type="inferred from homology"/>
<comment type="subcellular location">
    <subcellularLocation>
        <location evidence="1">Cell inner membrane</location>
        <topology evidence="1">Multi-pass membrane protein</topology>
    </subcellularLocation>
</comment>
<reference evidence="10 11" key="1">
    <citation type="submission" date="2019-04" db="EMBL/GenBank/DDBJ databases">
        <title>Natronospirillum operosus gen. nov., sp. nov., a haloalkaliphilic satellite isolated from decaying biomass of laboratory culture of cyanobacterium Geitlerinema sp. and proposal of Natronospirillaceae fam. nov. and Saccharospirillaceae fam. nov.</title>
        <authorList>
            <person name="Kevbrin V."/>
            <person name="Boltyanskaya Y."/>
            <person name="Koziaeva V."/>
            <person name="Grouzdev D.S."/>
            <person name="Park M."/>
            <person name="Cho J."/>
        </authorList>
    </citation>
    <scope>NUCLEOTIDE SEQUENCE [LARGE SCALE GENOMIC DNA]</scope>
    <source>
        <strain evidence="10 11">G-116</strain>
    </source>
</reference>
<evidence type="ECO:0000256" key="5">
    <source>
        <dbReference type="ARBA" id="ARBA00022692"/>
    </source>
</evidence>